<evidence type="ECO:0000313" key="2">
    <source>
        <dbReference type="Proteomes" id="UP000238701"/>
    </source>
</evidence>
<gene>
    <name evidence="1" type="ORF">SBA1_20055</name>
</gene>
<proteinExistence type="predicted"/>
<reference evidence="2" key="1">
    <citation type="submission" date="2018-02" db="EMBL/GenBank/DDBJ databases">
        <authorList>
            <person name="Hausmann B."/>
        </authorList>
    </citation>
    <scope>NUCLEOTIDE SEQUENCE [LARGE SCALE GENOMIC DNA]</scope>
    <source>
        <strain evidence="2">Peat soil MAG SbA1</strain>
    </source>
</reference>
<sequence>MMKQPRHLYLIFLSTLWLLCSLWPLHALSQESLNLGAMVAPHPYIRFSSTLLNEEGKPLAGLHLLTFYIHDTGDRRGNPLWTEALPVQSDENGNYTVDLMTSASAGVAEAFDAHPLLYVSTSIPASSSYSRAQAITTIPQAIYQDCNLDGESCSGLAGDTATSQLDKIAAANFYVVLNYSVFWGTEKELLAYAAHANSHNLKIMWTFNDPDFAKYSGKSGKYLINDYSEISATCGCSTNKGFLQYLVNLVKDLPATYGYSIGDEPTPNTASYVQNLYNIIRAVDPHHPQMVNATWDDATNPSLTNLRKYLDPFRFADILGADYYPIGTGAPASDTATAASDVHTIATTYGKSAEIALQAFNWNQYPGSGVCSGSQCTYPTTRQLQTMLHDAASDAKPKIIFWYDYWDTVNAGQWSDFVRTVNPQHPCRR</sequence>
<accession>A0A2U3KFA5</accession>
<dbReference type="Gene3D" id="3.20.20.80">
    <property type="entry name" value="Glycosidases"/>
    <property type="match status" value="1"/>
</dbReference>
<name>A0A2U3KFA5_9BACT</name>
<dbReference type="SUPFAM" id="SSF51445">
    <property type="entry name" value="(Trans)glycosidases"/>
    <property type="match status" value="1"/>
</dbReference>
<dbReference type="AlphaFoldDB" id="A0A2U3KFA5"/>
<dbReference type="EMBL" id="OMOD01000111">
    <property type="protein sequence ID" value="SPF38355.1"/>
    <property type="molecule type" value="Genomic_DNA"/>
</dbReference>
<dbReference type="InterPro" id="IPR017853">
    <property type="entry name" value="GH"/>
</dbReference>
<organism evidence="1 2">
    <name type="scientific">Candidatus Sulfotelmatobacter kueseliae</name>
    <dbReference type="NCBI Taxonomy" id="2042962"/>
    <lineage>
        <taxon>Bacteria</taxon>
        <taxon>Pseudomonadati</taxon>
        <taxon>Acidobacteriota</taxon>
        <taxon>Terriglobia</taxon>
        <taxon>Terriglobales</taxon>
        <taxon>Candidatus Korobacteraceae</taxon>
        <taxon>Candidatus Sulfotelmatobacter</taxon>
    </lineage>
</organism>
<protein>
    <submittedName>
        <fullName evidence="1">Uncharacterized protein</fullName>
    </submittedName>
</protein>
<dbReference type="Proteomes" id="UP000238701">
    <property type="component" value="Unassembled WGS sequence"/>
</dbReference>
<evidence type="ECO:0000313" key="1">
    <source>
        <dbReference type="EMBL" id="SPF38355.1"/>
    </source>
</evidence>